<dbReference type="EMBL" id="AFJL02000022">
    <property type="protein sequence ID" value="EMY06694.1"/>
    <property type="molecule type" value="Genomic_DNA"/>
</dbReference>
<evidence type="ECO:0000313" key="1">
    <source>
        <dbReference type="EMBL" id="EMY06694.1"/>
    </source>
</evidence>
<proteinExistence type="predicted"/>
<sequence>MTFQEFPLETKKSIRNLFWKASNSDTSSAMDLIEKNIQKSNEFASDMDIMIQVFHI</sequence>
<reference evidence="1 2" key="1">
    <citation type="submission" date="2013-02" db="EMBL/GenBank/DDBJ databases">
        <authorList>
            <person name="Harkins D.M."/>
            <person name="Durkin A.S."/>
            <person name="Brinkac L.M."/>
            <person name="Haft D.H."/>
            <person name="Selengut J.D."/>
            <person name="Sanka R."/>
            <person name="DePew J."/>
            <person name="Purushe J."/>
            <person name="Whelen A.C."/>
            <person name="Vinetz J.M."/>
            <person name="Sutton G.G."/>
            <person name="Nierman W.C."/>
            <person name="Fouts D.E."/>
        </authorList>
    </citation>
    <scope>NUCLEOTIDE SEQUENCE [LARGE SCALE GENOMIC DNA]</scope>
    <source>
        <strain evidence="1 2">2002000626</strain>
    </source>
</reference>
<dbReference type="Proteomes" id="UP000012329">
    <property type="component" value="Unassembled WGS sequence"/>
</dbReference>
<accession>A0A829D4M2</accession>
<evidence type="ECO:0000313" key="2">
    <source>
        <dbReference type="Proteomes" id="UP000012329"/>
    </source>
</evidence>
<protein>
    <submittedName>
        <fullName evidence="1">Uncharacterized protein</fullName>
    </submittedName>
</protein>
<name>A0A829D4M2_LEPIR</name>
<organism evidence="1 2">
    <name type="scientific">Leptospira interrogans str. 2002000626</name>
    <dbReference type="NCBI Taxonomy" id="996803"/>
    <lineage>
        <taxon>Bacteria</taxon>
        <taxon>Pseudomonadati</taxon>
        <taxon>Spirochaetota</taxon>
        <taxon>Spirochaetia</taxon>
        <taxon>Leptospirales</taxon>
        <taxon>Leptospiraceae</taxon>
        <taxon>Leptospira</taxon>
    </lineage>
</organism>
<gene>
    <name evidence="1" type="ORF">LEP1GSC029_3975</name>
</gene>
<comment type="caution">
    <text evidence="1">The sequence shown here is derived from an EMBL/GenBank/DDBJ whole genome shotgun (WGS) entry which is preliminary data.</text>
</comment>
<dbReference type="AlphaFoldDB" id="A0A829D4M2"/>